<keyword evidence="1" id="KW-0472">Membrane</keyword>
<gene>
    <name evidence="2" type="ORF">A2Z22_01630</name>
</gene>
<reference evidence="2 3" key="1">
    <citation type="journal article" date="2016" name="Nat. Commun.">
        <title>Thousands of microbial genomes shed light on interconnected biogeochemical processes in an aquifer system.</title>
        <authorList>
            <person name="Anantharaman K."/>
            <person name="Brown C.T."/>
            <person name="Hug L.A."/>
            <person name="Sharon I."/>
            <person name="Castelle C.J."/>
            <person name="Probst A.J."/>
            <person name="Thomas B.C."/>
            <person name="Singh A."/>
            <person name="Wilkins M.J."/>
            <person name="Karaoz U."/>
            <person name="Brodie E.L."/>
            <person name="Williams K.H."/>
            <person name="Hubbard S.S."/>
            <person name="Banfield J.F."/>
        </authorList>
    </citation>
    <scope>NUCLEOTIDE SEQUENCE [LARGE SCALE GENOMIC DNA]</scope>
</reference>
<organism evidence="2 3">
    <name type="scientific">Candidatus Woesebacteria bacterium RBG_16_34_12</name>
    <dbReference type="NCBI Taxonomy" id="1802480"/>
    <lineage>
        <taxon>Bacteria</taxon>
        <taxon>Candidatus Woeseibacteriota</taxon>
    </lineage>
</organism>
<keyword evidence="1" id="KW-0812">Transmembrane</keyword>
<comment type="caution">
    <text evidence="2">The sequence shown here is derived from an EMBL/GenBank/DDBJ whole genome shotgun (WGS) entry which is preliminary data.</text>
</comment>
<dbReference type="Proteomes" id="UP000177053">
    <property type="component" value="Unassembled WGS sequence"/>
</dbReference>
<dbReference type="EMBL" id="MGFS01000007">
    <property type="protein sequence ID" value="OGM11914.1"/>
    <property type="molecule type" value="Genomic_DNA"/>
</dbReference>
<name>A0A1F7XA71_9BACT</name>
<keyword evidence="1" id="KW-1133">Transmembrane helix</keyword>
<dbReference type="AlphaFoldDB" id="A0A1F7XA71"/>
<evidence type="ECO:0000313" key="3">
    <source>
        <dbReference type="Proteomes" id="UP000177053"/>
    </source>
</evidence>
<sequence length="358" mass="40337">MATLTKTAVVARKVIRYGLYALFLIIVARYTLIVGGKLYRRFFPEPPPPPTGIAKLPAIPFPNVQIPNYEKLVFVLETPDGKLPNLPPQAKVYFLTKRTSNIKTLERANQKARSLGYDPNGKEITETSYQYQHPNLPCTLEMNIVTELFSMSCDLRDEKLSISNVVLTPDAAIKQVKAFLSRAQLLPADMSGPAVHEFIKMSEGKLVGAISLSESEMIKVNLYRKDLETIPSVASRSDQSNLWFILSPLNTYGNVVIAGEYHYFPLDETRFDTYALKTASEAWEDLKTGKGYIANLGQNNEGVLKIRRIYLAYYDPDVYTQYYQPVVVFEGDNNFVAYVPVITSLYYGSDQLTPTEEP</sequence>
<accession>A0A1F7XA71</accession>
<evidence type="ECO:0000313" key="2">
    <source>
        <dbReference type="EMBL" id="OGM11914.1"/>
    </source>
</evidence>
<evidence type="ECO:0000256" key="1">
    <source>
        <dbReference type="SAM" id="Phobius"/>
    </source>
</evidence>
<feature type="transmembrane region" description="Helical" evidence="1">
    <location>
        <begin position="14"/>
        <end position="32"/>
    </location>
</feature>
<protein>
    <submittedName>
        <fullName evidence="2">Uncharacterized protein</fullName>
    </submittedName>
</protein>
<proteinExistence type="predicted"/>